<feature type="compositionally biased region" description="Basic and acidic residues" evidence="1">
    <location>
        <begin position="1"/>
        <end position="15"/>
    </location>
</feature>
<evidence type="ECO:0000256" key="1">
    <source>
        <dbReference type="SAM" id="MobiDB-lite"/>
    </source>
</evidence>
<evidence type="ECO:0000313" key="3">
    <source>
        <dbReference type="Proteomes" id="UP000631114"/>
    </source>
</evidence>
<feature type="non-terminal residue" evidence="2">
    <location>
        <position position="1"/>
    </location>
</feature>
<accession>A0A835GZD8</accession>
<keyword evidence="3" id="KW-1185">Reference proteome</keyword>
<name>A0A835GZD8_9MAGN</name>
<organism evidence="2 3">
    <name type="scientific">Coptis chinensis</name>
    <dbReference type="NCBI Taxonomy" id="261450"/>
    <lineage>
        <taxon>Eukaryota</taxon>
        <taxon>Viridiplantae</taxon>
        <taxon>Streptophyta</taxon>
        <taxon>Embryophyta</taxon>
        <taxon>Tracheophyta</taxon>
        <taxon>Spermatophyta</taxon>
        <taxon>Magnoliopsida</taxon>
        <taxon>Ranunculales</taxon>
        <taxon>Ranunculaceae</taxon>
        <taxon>Coptidoideae</taxon>
        <taxon>Coptis</taxon>
    </lineage>
</organism>
<dbReference type="EMBL" id="JADFTS010000009">
    <property type="protein sequence ID" value="KAF9589716.1"/>
    <property type="molecule type" value="Genomic_DNA"/>
</dbReference>
<evidence type="ECO:0000313" key="2">
    <source>
        <dbReference type="EMBL" id="KAF9589716.1"/>
    </source>
</evidence>
<dbReference type="Proteomes" id="UP000631114">
    <property type="component" value="Unassembled WGS sequence"/>
</dbReference>
<protein>
    <submittedName>
        <fullName evidence="2">Uncharacterized protein</fullName>
    </submittedName>
</protein>
<proteinExistence type="predicted"/>
<feature type="region of interest" description="Disordered" evidence="1">
    <location>
        <begin position="1"/>
        <end position="26"/>
    </location>
</feature>
<sequence length="149" mass="16773">GVKGNGDGKKKKEVVDLTDDDPVPQPKSVTELGYWDIADFQYSFQNPLSVIDHNQLKELDPKSEPALLVDFTQPTLQELATQLQILGQEHGAQLQMPREEEGASLAIKTLIDKEVTNGYFLVKVEYLEKVKKLVKYMQKIVVCEKDDVA</sequence>
<reference evidence="2 3" key="1">
    <citation type="submission" date="2020-10" db="EMBL/GenBank/DDBJ databases">
        <title>The Coptis chinensis genome and diversification of protoberbering-type alkaloids.</title>
        <authorList>
            <person name="Wang B."/>
            <person name="Shu S."/>
            <person name="Song C."/>
            <person name="Liu Y."/>
        </authorList>
    </citation>
    <scope>NUCLEOTIDE SEQUENCE [LARGE SCALE GENOMIC DNA]</scope>
    <source>
        <strain evidence="2">HL-2020</strain>
        <tissue evidence="2">Leaf</tissue>
    </source>
</reference>
<comment type="caution">
    <text evidence="2">The sequence shown here is derived from an EMBL/GenBank/DDBJ whole genome shotgun (WGS) entry which is preliminary data.</text>
</comment>
<dbReference type="AlphaFoldDB" id="A0A835GZD8"/>
<gene>
    <name evidence="2" type="ORF">IFM89_027991</name>
</gene>